<keyword evidence="2" id="KW-0012">Acyltransferase</keyword>
<comment type="caution">
    <text evidence="4">The sequence shown here is derived from an EMBL/GenBank/DDBJ whole genome shotgun (WGS) entry which is preliminary data.</text>
</comment>
<evidence type="ECO:0000256" key="2">
    <source>
        <dbReference type="ARBA" id="ARBA00023315"/>
    </source>
</evidence>
<proteinExistence type="predicted"/>
<dbReference type="Gene3D" id="3.40.630.30">
    <property type="match status" value="1"/>
</dbReference>
<organism evidence="4 5">
    <name type="scientific">Streptomyces cirratus</name>
    <dbReference type="NCBI Taxonomy" id="68187"/>
    <lineage>
        <taxon>Bacteria</taxon>
        <taxon>Bacillati</taxon>
        <taxon>Actinomycetota</taxon>
        <taxon>Actinomycetes</taxon>
        <taxon>Kitasatosporales</taxon>
        <taxon>Streptomycetaceae</taxon>
        <taxon>Streptomyces</taxon>
    </lineage>
</organism>
<protein>
    <submittedName>
        <fullName evidence="4">N-acetyltransferase</fullName>
    </submittedName>
</protein>
<sequence>MNGHVIRPVRGDEWKKAKELRLLALRDPAAAIAFLETAEQAEAQPDEFWQGRTERASGGRGARQFIAEAADGQWNGSVTLLIEAAGVPDYFGEVVEQEQGHLVGVFVRAEQRGSGLTEALFQTALEWAWSLEDPAVERVRLFVHEENARAEAFYRRFGFRASGVTVPMPGDAGGAMEREYVFQRPGRG</sequence>
<evidence type="ECO:0000313" key="4">
    <source>
        <dbReference type="EMBL" id="GHB80398.1"/>
    </source>
</evidence>
<dbReference type="PROSITE" id="PS51186">
    <property type="entry name" value="GNAT"/>
    <property type="match status" value="1"/>
</dbReference>
<dbReference type="EMBL" id="BMVP01000017">
    <property type="protein sequence ID" value="GHB80398.1"/>
    <property type="molecule type" value="Genomic_DNA"/>
</dbReference>
<accession>A0ABQ3F197</accession>
<reference evidence="5" key="1">
    <citation type="journal article" date="2019" name="Int. J. Syst. Evol. Microbiol.">
        <title>The Global Catalogue of Microorganisms (GCM) 10K type strain sequencing project: providing services to taxonomists for standard genome sequencing and annotation.</title>
        <authorList>
            <consortium name="The Broad Institute Genomics Platform"/>
            <consortium name="The Broad Institute Genome Sequencing Center for Infectious Disease"/>
            <person name="Wu L."/>
            <person name="Ma J."/>
        </authorList>
    </citation>
    <scope>NUCLEOTIDE SEQUENCE [LARGE SCALE GENOMIC DNA]</scope>
    <source>
        <strain evidence="5">JCM 4738</strain>
    </source>
</reference>
<feature type="domain" description="N-acetyltransferase" evidence="3">
    <location>
        <begin position="18"/>
        <end position="181"/>
    </location>
</feature>
<dbReference type="Pfam" id="PF00583">
    <property type="entry name" value="Acetyltransf_1"/>
    <property type="match status" value="1"/>
</dbReference>
<dbReference type="SUPFAM" id="SSF55729">
    <property type="entry name" value="Acyl-CoA N-acyltransferases (Nat)"/>
    <property type="match status" value="1"/>
</dbReference>
<dbReference type="InterPro" id="IPR016181">
    <property type="entry name" value="Acyl_CoA_acyltransferase"/>
</dbReference>
<dbReference type="InterPro" id="IPR000182">
    <property type="entry name" value="GNAT_dom"/>
</dbReference>
<evidence type="ECO:0000256" key="1">
    <source>
        <dbReference type="ARBA" id="ARBA00022679"/>
    </source>
</evidence>
<gene>
    <name evidence="4" type="ORF">GCM10010347_58850</name>
</gene>
<evidence type="ECO:0000259" key="3">
    <source>
        <dbReference type="PROSITE" id="PS51186"/>
    </source>
</evidence>
<dbReference type="RefSeq" id="WP_190187263.1">
    <property type="nucleotide sequence ID" value="NZ_BMVP01000017.1"/>
</dbReference>
<dbReference type="Proteomes" id="UP000642673">
    <property type="component" value="Unassembled WGS sequence"/>
</dbReference>
<dbReference type="PANTHER" id="PTHR43420:SF44">
    <property type="entry name" value="ACETYLTRANSFERASE YPEA"/>
    <property type="match status" value="1"/>
</dbReference>
<evidence type="ECO:0000313" key="5">
    <source>
        <dbReference type="Proteomes" id="UP000642673"/>
    </source>
</evidence>
<dbReference type="PANTHER" id="PTHR43420">
    <property type="entry name" value="ACETYLTRANSFERASE"/>
    <property type="match status" value="1"/>
</dbReference>
<name>A0ABQ3F197_9ACTN</name>
<keyword evidence="1" id="KW-0808">Transferase</keyword>
<keyword evidence="5" id="KW-1185">Reference proteome</keyword>
<dbReference type="InterPro" id="IPR050680">
    <property type="entry name" value="YpeA/RimI_acetyltransf"/>
</dbReference>